<dbReference type="InterPro" id="IPR021851">
    <property type="entry name" value="DUF3455"/>
</dbReference>
<accession>A0AA38CR30</accession>
<dbReference type="AlphaFoldDB" id="A0AA38CR30"/>
<reference evidence="1 2" key="1">
    <citation type="journal article" date="2021" name="Nat. Plants">
        <title>The Taxus genome provides insights into paclitaxel biosynthesis.</title>
        <authorList>
            <person name="Xiong X."/>
            <person name="Gou J."/>
            <person name="Liao Q."/>
            <person name="Li Y."/>
            <person name="Zhou Q."/>
            <person name="Bi G."/>
            <person name="Li C."/>
            <person name="Du R."/>
            <person name="Wang X."/>
            <person name="Sun T."/>
            <person name="Guo L."/>
            <person name="Liang H."/>
            <person name="Lu P."/>
            <person name="Wu Y."/>
            <person name="Zhang Z."/>
            <person name="Ro D.K."/>
            <person name="Shang Y."/>
            <person name="Huang S."/>
            <person name="Yan J."/>
        </authorList>
    </citation>
    <scope>NUCLEOTIDE SEQUENCE [LARGE SCALE GENOMIC DNA]</scope>
    <source>
        <strain evidence="1">Ta-2019</strain>
    </source>
</reference>
<gene>
    <name evidence="1" type="ORF">KI387_012471</name>
</gene>
<dbReference type="OMA" id="KFDGSAW"/>
<evidence type="ECO:0000313" key="2">
    <source>
        <dbReference type="Proteomes" id="UP000824469"/>
    </source>
</evidence>
<dbReference type="PANTHER" id="PTHR35567:SF1">
    <property type="entry name" value="CONSERVED FUNGAL PROTEIN (AFU_ORTHOLOGUE AFUA_1G14230)"/>
    <property type="match status" value="1"/>
</dbReference>
<organism evidence="1 2">
    <name type="scientific">Taxus chinensis</name>
    <name type="common">Chinese yew</name>
    <name type="synonym">Taxus wallichiana var. chinensis</name>
    <dbReference type="NCBI Taxonomy" id="29808"/>
    <lineage>
        <taxon>Eukaryota</taxon>
        <taxon>Viridiplantae</taxon>
        <taxon>Streptophyta</taxon>
        <taxon>Embryophyta</taxon>
        <taxon>Tracheophyta</taxon>
        <taxon>Spermatophyta</taxon>
        <taxon>Pinopsida</taxon>
        <taxon>Pinidae</taxon>
        <taxon>Conifers II</taxon>
        <taxon>Cupressales</taxon>
        <taxon>Taxaceae</taxon>
        <taxon>Taxus</taxon>
    </lineage>
</organism>
<feature type="non-terminal residue" evidence="1">
    <location>
        <position position="284"/>
    </location>
</feature>
<dbReference type="Proteomes" id="UP000824469">
    <property type="component" value="Unassembled WGS sequence"/>
</dbReference>
<keyword evidence="2" id="KW-1185">Reference proteome</keyword>
<sequence>LFLKVNASGVQIYRCDESSNGSGMMEYNHIGANSNLFSVYDNEKNISLGYHYYLSHPLAQGARLTFSFSTVDGDTLSAIPESTVTGNKFGTAKGSSVDDIDDLLLKAVCLWDRSLNPADIPAEIRIDSENFSHVSGFYSEEQQHYRFNGSSWINFNATSFLYTSPGKEVVGRHYFLEEADDNGGQPSWDLFMPAGLSKVRVTTKVVSTVTVEKDSVDWSKLEATSYGGSPHDISRSYLGQVKYVQRVSTVAGLPPTEKDFANPEAGNIYLSPFSKIYWFYSTSL</sequence>
<protein>
    <submittedName>
        <fullName evidence="1">Uncharacterized protein</fullName>
    </submittedName>
</protein>
<name>A0AA38CR30_TAXCH</name>
<dbReference type="EMBL" id="JAHRHJ020000009">
    <property type="protein sequence ID" value="KAH9300888.1"/>
    <property type="molecule type" value="Genomic_DNA"/>
</dbReference>
<dbReference type="Pfam" id="PF11937">
    <property type="entry name" value="DUF3455"/>
    <property type="match status" value="1"/>
</dbReference>
<evidence type="ECO:0000313" key="1">
    <source>
        <dbReference type="EMBL" id="KAH9300888.1"/>
    </source>
</evidence>
<proteinExistence type="predicted"/>
<dbReference type="PANTHER" id="PTHR35567">
    <property type="entry name" value="MALATE DEHYDROGENASE (AFU_ORTHOLOGUE AFUA_2G13800)"/>
    <property type="match status" value="1"/>
</dbReference>
<comment type="caution">
    <text evidence="1">The sequence shown here is derived from an EMBL/GenBank/DDBJ whole genome shotgun (WGS) entry which is preliminary data.</text>
</comment>